<evidence type="ECO:0000313" key="2">
    <source>
        <dbReference type="Proteomes" id="UP000308038"/>
    </source>
</evidence>
<comment type="caution">
    <text evidence="1">The sequence shown here is derived from an EMBL/GenBank/DDBJ whole genome shotgun (WGS) entry which is preliminary data.</text>
</comment>
<keyword evidence="2" id="KW-1185">Reference proteome</keyword>
<reference evidence="1 2" key="1">
    <citation type="submission" date="2019-04" db="EMBL/GenBank/DDBJ databases">
        <title>Microbes associate with the intestines of laboratory mice.</title>
        <authorList>
            <person name="Navarre W."/>
            <person name="Wong E."/>
            <person name="Huang K.C."/>
            <person name="Tropini C."/>
            <person name="Ng K."/>
            <person name="Yu B."/>
        </authorList>
    </citation>
    <scope>NUCLEOTIDE SEQUENCE [LARGE SCALE GENOMIC DNA]</scope>
    <source>
        <strain evidence="1 2">NM83_B4-11</strain>
    </source>
</reference>
<dbReference type="Proteomes" id="UP000308038">
    <property type="component" value="Unassembled WGS sequence"/>
</dbReference>
<evidence type="ECO:0000313" key="1">
    <source>
        <dbReference type="EMBL" id="THG41748.1"/>
    </source>
</evidence>
<dbReference type="EMBL" id="SSTI01000002">
    <property type="protein sequence ID" value="THG41748.1"/>
    <property type="molecule type" value="Genomic_DNA"/>
</dbReference>
<protein>
    <submittedName>
        <fullName evidence="1">Flagellar biosynthesis protein FliH</fullName>
    </submittedName>
</protein>
<keyword evidence="1" id="KW-0966">Cell projection</keyword>
<sequence length="245" mass="25778">MFVAGFAPRQDDAALRLQRVFAERAPGFSPGDMIARIEEAFCASSQPHGMADGAEDHPEAAAAEALDETAHVDPVVAAMADVPMIDRLAEAHQAGFDAGYAAARAEYAASVERDSALVQGILAALRSDQRVDRERTAAQLRQTVLHLVSGLIDQVGISGDLLAGRVDAASDLLADQSESAILRVHPDDVALLDGRLPDTIFSVGDASLGRGSFVLEAASTIVEDGPDLWLEQLTSTLEKVAVPAL</sequence>
<organism evidence="1 2">
    <name type="scientific">Sphingomonas olei</name>
    <dbReference type="NCBI Taxonomy" id="1886787"/>
    <lineage>
        <taxon>Bacteria</taxon>
        <taxon>Pseudomonadati</taxon>
        <taxon>Pseudomonadota</taxon>
        <taxon>Alphaproteobacteria</taxon>
        <taxon>Sphingomonadales</taxon>
        <taxon>Sphingomonadaceae</taxon>
        <taxon>Sphingomonas</taxon>
    </lineage>
</organism>
<keyword evidence="1" id="KW-0282">Flagellum</keyword>
<keyword evidence="1" id="KW-0969">Cilium</keyword>
<accession>A0ABY2QN83</accession>
<proteinExistence type="predicted"/>
<gene>
    <name evidence="1" type="ORF">E5988_03460</name>
</gene>
<name>A0ABY2QN83_9SPHN</name>